<accession>A0A239LFI4</accession>
<dbReference type="OrthoDB" id="1092330at2"/>
<protein>
    <recommendedName>
        <fullName evidence="8">DUF4870 domain-containing protein</fullName>
    </recommendedName>
</protein>
<keyword evidence="7" id="KW-1185">Reference proteome</keyword>
<gene>
    <name evidence="6" type="ORF">SAMN05421640_3221</name>
</gene>
<dbReference type="InterPro" id="IPR019109">
    <property type="entry name" value="MamF_MmsF"/>
</dbReference>
<dbReference type="RefSeq" id="WP_089357890.1">
    <property type="nucleotide sequence ID" value="NZ_FZPD01000005.1"/>
</dbReference>
<evidence type="ECO:0000313" key="6">
    <source>
        <dbReference type="EMBL" id="SNT29060.1"/>
    </source>
</evidence>
<feature type="transmembrane region" description="Helical" evidence="5">
    <location>
        <begin position="73"/>
        <end position="91"/>
    </location>
</feature>
<keyword evidence="3 5" id="KW-1133">Transmembrane helix</keyword>
<evidence type="ECO:0000256" key="3">
    <source>
        <dbReference type="ARBA" id="ARBA00022989"/>
    </source>
</evidence>
<dbReference type="EMBL" id="FZPD01000005">
    <property type="protein sequence ID" value="SNT29060.1"/>
    <property type="molecule type" value="Genomic_DNA"/>
</dbReference>
<evidence type="ECO:0000256" key="2">
    <source>
        <dbReference type="ARBA" id="ARBA00022692"/>
    </source>
</evidence>
<evidence type="ECO:0000313" key="7">
    <source>
        <dbReference type="Proteomes" id="UP000198393"/>
    </source>
</evidence>
<dbReference type="Pfam" id="PF09685">
    <property type="entry name" value="MamF_MmsF"/>
    <property type="match status" value="1"/>
</dbReference>
<sequence>MSSEYHSIPQPNELSDREKDDAMGSYLMMFASVAIGLPLPIINLIAAIVYYFTNRSKGLFVHFHSLQSLISQLPTTIINAIGVFWGIRIYFFDWELSDSFKGYIIMAIIFNLAYFVFSIVGAVKAKKGRMYYFLFFGRLSYEAVFKKKDEDMSEIQNLPPR</sequence>
<evidence type="ECO:0008006" key="8">
    <source>
        <dbReference type="Google" id="ProtNLM"/>
    </source>
</evidence>
<evidence type="ECO:0000256" key="1">
    <source>
        <dbReference type="ARBA" id="ARBA00004141"/>
    </source>
</evidence>
<dbReference type="AlphaFoldDB" id="A0A239LFI4"/>
<organism evidence="6 7">
    <name type="scientific">Ekhidna lutea</name>
    <dbReference type="NCBI Taxonomy" id="447679"/>
    <lineage>
        <taxon>Bacteria</taxon>
        <taxon>Pseudomonadati</taxon>
        <taxon>Bacteroidota</taxon>
        <taxon>Cytophagia</taxon>
        <taxon>Cytophagales</taxon>
        <taxon>Reichenbachiellaceae</taxon>
        <taxon>Ekhidna</taxon>
    </lineage>
</organism>
<feature type="transmembrane region" description="Helical" evidence="5">
    <location>
        <begin position="26"/>
        <end position="52"/>
    </location>
</feature>
<name>A0A239LFI4_EKHLU</name>
<comment type="subcellular location">
    <subcellularLocation>
        <location evidence="1">Membrane</location>
        <topology evidence="1">Multi-pass membrane protein</topology>
    </subcellularLocation>
</comment>
<dbReference type="Proteomes" id="UP000198393">
    <property type="component" value="Unassembled WGS sequence"/>
</dbReference>
<evidence type="ECO:0000256" key="4">
    <source>
        <dbReference type="ARBA" id="ARBA00023136"/>
    </source>
</evidence>
<evidence type="ECO:0000256" key="5">
    <source>
        <dbReference type="SAM" id="Phobius"/>
    </source>
</evidence>
<feature type="transmembrane region" description="Helical" evidence="5">
    <location>
        <begin position="103"/>
        <end position="123"/>
    </location>
</feature>
<proteinExistence type="predicted"/>
<keyword evidence="2 5" id="KW-0812">Transmembrane</keyword>
<keyword evidence="4 5" id="KW-0472">Membrane</keyword>
<reference evidence="6 7" key="1">
    <citation type="submission" date="2017-06" db="EMBL/GenBank/DDBJ databases">
        <authorList>
            <person name="Kim H.J."/>
            <person name="Triplett B.A."/>
        </authorList>
    </citation>
    <scope>NUCLEOTIDE SEQUENCE [LARGE SCALE GENOMIC DNA]</scope>
    <source>
        <strain evidence="6 7">DSM 19307</strain>
    </source>
</reference>